<reference evidence="2 3" key="1">
    <citation type="journal article" date="2014" name="Genome Announc.">
        <title>Draft genome sequence of Sclerotinia borealis, a psychrophilic plant pathogenic fungus.</title>
        <authorList>
            <person name="Mardanov A.V."/>
            <person name="Beletsky A.V."/>
            <person name="Kadnikov V.V."/>
            <person name="Ignatov A.N."/>
            <person name="Ravin N.V."/>
        </authorList>
    </citation>
    <scope>NUCLEOTIDE SEQUENCE [LARGE SCALE GENOMIC DNA]</scope>
    <source>
        <strain evidence="3">F-4157</strain>
    </source>
</reference>
<dbReference type="HOGENOM" id="CLU_773834_0_0_1"/>
<proteinExistence type="predicted"/>
<gene>
    <name evidence="2" type="ORF">SBOR_3545</name>
</gene>
<accession>W9CJ81</accession>
<comment type="caution">
    <text evidence="2">The sequence shown here is derived from an EMBL/GenBank/DDBJ whole genome shotgun (WGS) entry which is preliminary data.</text>
</comment>
<dbReference type="OrthoDB" id="3531136at2759"/>
<feature type="compositionally biased region" description="Polar residues" evidence="1">
    <location>
        <begin position="142"/>
        <end position="151"/>
    </location>
</feature>
<sequence>MSYIRSPHYQRHYQSMVLNLCSIYPHFETDSFDRAYHAELASAISKNPTTGMDFCYYWTDKIMWQKFKYYDAYGEFPGRYSGPEYITQEQIRVNPISPTPQTAQQVPGTDPDFVEETLKTPSWPDTRPAQQTLEQAPEVSELQRTPASQSVQQQVDLIAMQPVKHHDQQSEGLAQNHFEKPQDPPASVPVPTSQKQAPELFGRKDSPNPEAIKQSPNFASEFDSQSSKPSPLLAAWLALSKASNPNSAPTLTPSATNAPLPPLLLPDLLIKDPTTGEVMTVETFERRCIRRGADIAVKHVKTAIDETARISKAKLHGMLDKALTTIDQ</sequence>
<evidence type="ECO:0000313" key="3">
    <source>
        <dbReference type="Proteomes" id="UP000019487"/>
    </source>
</evidence>
<evidence type="ECO:0000313" key="2">
    <source>
        <dbReference type="EMBL" id="ESZ96068.1"/>
    </source>
</evidence>
<name>W9CJ81_SCLBF</name>
<feature type="compositionally biased region" description="Polar residues" evidence="1">
    <location>
        <begin position="214"/>
        <end position="225"/>
    </location>
</feature>
<feature type="region of interest" description="Disordered" evidence="1">
    <location>
        <begin position="96"/>
        <end position="151"/>
    </location>
</feature>
<feature type="region of interest" description="Disordered" evidence="1">
    <location>
        <begin position="176"/>
        <end position="226"/>
    </location>
</feature>
<dbReference type="AlphaFoldDB" id="W9CJ81"/>
<dbReference type="Proteomes" id="UP000019487">
    <property type="component" value="Unassembled WGS sequence"/>
</dbReference>
<evidence type="ECO:0000256" key="1">
    <source>
        <dbReference type="SAM" id="MobiDB-lite"/>
    </source>
</evidence>
<keyword evidence="3" id="KW-1185">Reference proteome</keyword>
<organism evidence="2 3">
    <name type="scientific">Sclerotinia borealis (strain F-4128)</name>
    <dbReference type="NCBI Taxonomy" id="1432307"/>
    <lineage>
        <taxon>Eukaryota</taxon>
        <taxon>Fungi</taxon>
        <taxon>Dikarya</taxon>
        <taxon>Ascomycota</taxon>
        <taxon>Pezizomycotina</taxon>
        <taxon>Leotiomycetes</taxon>
        <taxon>Helotiales</taxon>
        <taxon>Sclerotiniaceae</taxon>
        <taxon>Sclerotinia</taxon>
    </lineage>
</organism>
<dbReference type="EMBL" id="AYSA01000155">
    <property type="protein sequence ID" value="ESZ96068.1"/>
    <property type="molecule type" value="Genomic_DNA"/>
</dbReference>
<protein>
    <submittedName>
        <fullName evidence="2">Uncharacterized protein</fullName>
    </submittedName>
</protein>